<reference evidence="2" key="1">
    <citation type="submission" date="2018-04" db="EMBL/GenBank/DDBJ databases">
        <title>WGS assembly of Panicum hallii.</title>
        <authorList>
            <person name="Lovell J."/>
            <person name="Jenkins J."/>
            <person name="Lowry D."/>
            <person name="Mamidi S."/>
            <person name="Sreedasyam A."/>
            <person name="Weng X."/>
            <person name="Barry K."/>
            <person name="Bonette J."/>
            <person name="Campitelli B."/>
            <person name="Daum C."/>
            <person name="Gordon S."/>
            <person name="Gould B."/>
            <person name="Lipzen A."/>
            <person name="Macqueen A."/>
            <person name="Palacio-Mejia J."/>
            <person name="Plott C."/>
            <person name="Shakirov E."/>
            <person name="Shu S."/>
            <person name="Yoshinaga Y."/>
            <person name="Zane M."/>
            <person name="Rokhsar D."/>
            <person name="Grimwood J."/>
            <person name="Schmutz J."/>
            <person name="Juenger T."/>
        </authorList>
    </citation>
    <scope>NUCLEOTIDE SEQUENCE [LARGE SCALE GENOMIC DNA]</scope>
    <source>
        <strain evidence="2">FIL2</strain>
    </source>
</reference>
<name>A0A2S3I4E9_9POAL</name>
<evidence type="ECO:0000313" key="2">
    <source>
        <dbReference type="EMBL" id="PAN36531.1"/>
    </source>
</evidence>
<evidence type="ECO:0000256" key="1">
    <source>
        <dbReference type="SAM" id="MobiDB-lite"/>
    </source>
</evidence>
<accession>A0A2S3I4E9</accession>
<feature type="region of interest" description="Disordered" evidence="1">
    <location>
        <begin position="1"/>
        <end position="26"/>
    </location>
</feature>
<proteinExistence type="predicted"/>
<dbReference type="AlphaFoldDB" id="A0A2S3I4E9"/>
<sequence>MHRHGGCARGQTPPAGQRHARRPSVHGAQGVSLLATTGCPLSSAVAGLRRRVVSGAFTGGHGSRGDVAGLRLLVLSAGHGCRSGWCVSALPLARRRRSSRWRRRERLEERGWGRRCGASGVRSGGWGWGWADRIRLGMGSGDGAGRGRAGVEGDAPPGGTEKGISGGSGPAET</sequence>
<dbReference type="Proteomes" id="UP000243499">
    <property type="component" value="Chromosome 6"/>
</dbReference>
<protein>
    <submittedName>
        <fullName evidence="2">Uncharacterized protein</fullName>
    </submittedName>
</protein>
<dbReference type="EMBL" id="CM008051">
    <property type="protein sequence ID" value="PAN36531.1"/>
    <property type="molecule type" value="Genomic_DNA"/>
</dbReference>
<organism evidence="2">
    <name type="scientific">Panicum hallii</name>
    <dbReference type="NCBI Taxonomy" id="206008"/>
    <lineage>
        <taxon>Eukaryota</taxon>
        <taxon>Viridiplantae</taxon>
        <taxon>Streptophyta</taxon>
        <taxon>Embryophyta</taxon>
        <taxon>Tracheophyta</taxon>
        <taxon>Spermatophyta</taxon>
        <taxon>Magnoliopsida</taxon>
        <taxon>Liliopsida</taxon>
        <taxon>Poales</taxon>
        <taxon>Poaceae</taxon>
        <taxon>PACMAD clade</taxon>
        <taxon>Panicoideae</taxon>
        <taxon>Panicodae</taxon>
        <taxon>Paniceae</taxon>
        <taxon>Panicinae</taxon>
        <taxon>Panicum</taxon>
        <taxon>Panicum sect. Panicum</taxon>
    </lineage>
</organism>
<feature type="compositionally biased region" description="Gly residues" evidence="1">
    <location>
        <begin position="160"/>
        <end position="173"/>
    </location>
</feature>
<gene>
    <name evidence="2" type="ORF">PAHAL_6G290300</name>
</gene>
<feature type="compositionally biased region" description="Gly residues" evidence="1">
    <location>
        <begin position="141"/>
        <end position="150"/>
    </location>
</feature>
<feature type="region of interest" description="Disordered" evidence="1">
    <location>
        <begin position="141"/>
        <end position="173"/>
    </location>
</feature>
<dbReference type="Gramene" id="PAN36531">
    <property type="protein sequence ID" value="PAN36531"/>
    <property type="gene ID" value="PAHAL_6G290300"/>
</dbReference>